<dbReference type="Proteomes" id="UP000432464">
    <property type="component" value="Unassembled WGS sequence"/>
</dbReference>
<evidence type="ECO:0000313" key="9">
    <source>
        <dbReference type="EMBL" id="MTE16029.1"/>
    </source>
</evidence>
<keyword evidence="6 8" id="KW-0472">Membrane</keyword>
<evidence type="ECO:0000256" key="1">
    <source>
        <dbReference type="ARBA" id="ARBA00004651"/>
    </source>
</evidence>
<feature type="transmembrane region" description="Helical" evidence="8">
    <location>
        <begin position="153"/>
        <end position="173"/>
    </location>
</feature>
<dbReference type="GO" id="GO:0005886">
    <property type="term" value="C:plasma membrane"/>
    <property type="evidence" value="ECO:0007669"/>
    <property type="project" value="UniProtKB-SubCell"/>
</dbReference>
<comment type="subcellular location">
    <subcellularLocation>
        <location evidence="1">Cell membrane</location>
        <topology evidence="1">Multi-pass membrane protein</topology>
    </subcellularLocation>
</comment>
<feature type="transmembrane region" description="Helical" evidence="8">
    <location>
        <begin position="99"/>
        <end position="118"/>
    </location>
</feature>
<feature type="transmembrane region" description="Helical" evidence="8">
    <location>
        <begin position="179"/>
        <end position="198"/>
    </location>
</feature>
<accession>A0A6I3L858</accession>
<keyword evidence="10" id="KW-1185">Reference proteome</keyword>
<feature type="transmembrane region" description="Helical" evidence="8">
    <location>
        <begin position="75"/>
        <end position="92"/>
    </location>
</feature>
<evidence type="ECO:0000256" key="5">
    <source>
        <dbReference type="ARBA" id="ARBA00022989"/>
    </source>
</evidence>
<keyword evidence="5 8" id="KW-1133">Transmembrane helix</keyword>
<evidence type="ECO:0000313" key="10">
    <source>
        <dbReference type="Proteomes" id="UP000432464"/>
    </source>
</evidence>
<dbReference type="EMBL" id="WMBB01000012">
    <property type="protein sequence ID" value="MTE16029.1"/>
    <property type="molecule type" value="Genomic_DNA"/>
</dbReference>
<keyword evidence="4 8" id="KW-0812">Transmembrane</keyword>
<evidence type="ECO:0000256" key="4">
    <source>
        <dbReference type="ARBA" id="ARBA00022692"/>
    </source>
</evidence>
<dbReference type="GO" id="GO:0016758">
    <property type="term" value="F:hexosyltransferase activity"/>
    <property type="evidence" value="ECO:0007669"/>
    <property type="project" value="InterPro"/>
</dbReference>
<feature type="transmembrane region" description="Helical" evidence="8">
    <location>
        <begin position="51"/>
        <end position="69"/>
    </location>
</feature>
<name>A0A6I3L858_9NOCA</name>
<gene>
    <name evidence="9" type="ORF">GLP40_25055</name>
</gene>
<evidence type="ECO:0000256" key="3">
    <source>
        <dbReference type="ARBA" id="ARBA00022679"/>
    </source>
</evidence>
<evidence type="ECO:0000256" key="2">
    <source>
        <dbReference type="ARBA" id="ARBA00022475"/>
    </source>
</evidence>
<evidence type="ECO:0000256" key="6">
    <source>
        <dbReference type="ARBA" id="ARBA00023136"/>
    </source>
</evidence>
<protein>
    <submittedName>
        <fullName evidence="9">DUF2029 domain-containing protein</fullName>
    </submittedName>
</protein>
<sequence>MVLIFTTVDPWLDQVGFLVGGFDVHVYRDGAWKLYHGHPLYTETTHRGLSYTYTPFSTLIFLPILAVPWEYVTNSWLALNICVLYACVLLCWRVLGYRVTWRLAGISALVAATCMFLEPIRTTLYYGQINLVLMALILWDFSRPEHSRSRGVGIGVAAGIKLVPLYFVTQLLVLRQWRAAVVAATTFVMTIVVAGAVLPSDSKQYWTKTFFQSDRIAPDTQPANQSLRGVVAHLSGHQVPQWLWLLIATPVAIGGLLLAAALHNRGEKLLTVTVAGLTSCAVSPFSWNHHWVWFLPLFVYLVHRAASDLRWWSAAGFLYLATGAWAYHWTDRWVVVGWFLFPPSWPIAQILLNCYVIVYVVIAGGLIYSLRRTRVTP</sequence>
<dbReference type="Pfam" id="PF09594">
    <property type="entry name" value="GT87"/>
    <property type="match status" value="1"/>
</dbReference>
<proteinExistence type="inferred from homology"/>
<dbReference type="AlphaFoldDB" id="A0A6I3L858"/>
<keyword evidence="3" id="KW-0808">Transferase</keyword>
<evidence type="ECO:0000256" key="8">
    <source>
        <dbReference type="SAM" id="Phobius"/>
    </source>
</evidence>
<comment type="caution">
    <text evidence="9">The sequence shown here is derived from an EMBL/GenBank/DDBJ whole genome shotgun (WGS) entry which is preliminary data.</text>
</comment>
<organism evidence="9 10">
    <name type="scientific">Nocardia aurantiaca</name>
    <dbReference type="NCBI Taxonomy" id="2675850"/>
    <lineage>
        <taxon>Bacteria</taxon>
        <taxon>Bacillati</taxon>
        <taxon>Actinomycetota</taxon>
        <taxon>Actinomycetes</taxon>
        <taxon>Mycobacteriales</taxon>
        <taxon>Nocardiaceae</taxon>
        <taxon>Nocardia</taxon>
    </lineage>
</organism>
<comment type="similarity">
    <text evidence="7">Belongs to the glycosyltransferase 87 family.</text>
</comment>
<dbReference type="InterPro" id="IPR018584">
    <property type="entry name" value="GT87"/>
</dbReference>
<reference evidence="9 10" key="1">
    <citation type="submission" date="2019-11" db="EMBL/GenBank/DDBJ databases">
        <title>Nocardia sp. nov. CT2-14 isolated from soil.</title>
        <authorList>
            <person name="Kanchanasin P."/>
            <person name="Tanasupawat S."/>
            <person name="Yuki M."/>
            <person name="Kudo T."/>
        </authorList>
    </citation>
    <scope>NUCLEOTIDE SEQUENCE [LARGE SCALE GENOMIC DNA]</scope>
    <source>
        <strain evidence="9 10">CT2-14</strain>
    </source>
</reference>
<keyword evidence="2" id="KW-1003">Cell membrane</keyword>
<feature type="transmembrane region" description="Helical" evidence="8">
    <location>
        <begin position="242"/>
        <end position="262"/>
    </location>
</feature>
<evidence type="ECO:0000256" key="7">
    <source>
        <dbReference type="ARBA" id="ARBA00024033"/>
    </source>
</evidence>
<feature type="transmembrane region" description="Helical" evidence="8">
    <location>
        <begin position="309"/>
        <end position="327"/>
    </location>
</feature>
<feature type="transmembrane region" description="Helical" evidence="8">
    <location>
        <begin position="347"/>
        <end position="370"/>
    </location>
</feature>